<dbReference type="PANTHER" id="PTHR10840">
    <property type="entry name" value="PROGRAMMED CELL DEATH PROTEIN 5"/>
    <property type="match status" value="1"/>
</dbReference>
<dbReference type="Gene3D" id="1.10.8.140">
    <property type="entry name" value="PDCD5-like"/>
    <property type="match status" value="1"/>
</dbReference>
<comment type="similarity">
    <text evidence="1">Belongs to the PDCD5 family.</text>
</comment>
<dbReference type="InterPro" id="IPR036883">
    <property type="entry name" value="PDCD5-like_sf"/>
</dbReference>
<feature type="region of interest" description="Disordered" evidence="2">
    <location>
        <begin position="141"/>
        <end position="165"/>
    </location>
</feature>
<feature type="region of interest" description="Disordered" evidence="2">
    <location>
        <begin position="55"/>
        <end position="78"/>
    </location>
</feature>
<feature type="region of interest" description="Disordered" evidence="2">
    <location>
        <begin position="1"/>
        <end position="21"/>
    </location>
</feature>
<proteinExistence type="inferred from homology"/>
<dbReference type="GO" id="GO:0005829">
    <property type="term" value="C:cytosol"/>
    <property type="evidence" value="ECO:0007669"/>
    <property type="project" value="TreeGrafter"/>
</dbReference>
<evidence type="ECO:0000256" key="2">
    <source>
        <dbReference type="SAM" id="MobiDB-lite"/>
    </source>
</evidence>
<dbReference type="AlphaFoldDB" id="A0A6T8NCK2"/>
<dbReference type="GO" id="GO:0003677">
    <property type="term" value="F:DNA binding"/>
    <property type="evidence" value="ECO:0007669"/>
    <property type="project" value="InterPro"/>
</dbReference>
<feature type="compositionally biased region" description="Basic and acidic residues" evidence="2">
    <location>
        <begin position="68"/>
        <end position="78"/>
    </location>
</feature>
<evidence type="ECO:0000256" key="1">
    <source>
        <dbReference type="ARBA" id="ARBA00010490"/>
    </source>
</evidence>
<dbReference type="EMBL" id="HBFK01029175">
    <property type="protein sequence ID" value="CAD8751241.1"/>
    <property type="molecule type" value="Transcribed_RNA"/>
</dbReference>
<dbReference type="PANTHER" id="PTHR10840:SF0">
    <property type="entry name" value="PROGRAMMED CELL DEATH PROTEIN 5"/>
    <property type="match status" value="1"/>
</dbReference>
<reference evidence="3" key="1">
    <citation type="submission" date="2021-01" db="EMBL/GenBank/DDBJ databases">
        <authorList>
            <person name="Corre E."/>
            <person name="Pelletier E."/>
            <person name="Niang G."/>
            <person name="Scheremetjew M."/>
            <person name="Finn R."/>
            <person name="Kale V."/>
            <person name="Holt S."/>
            <person name="Cochrane G."/>
            <person name="Meng A."/>
            <person name="Brown T."/>
            <person name="Cohen L."/>
        </authorList>
    </citation>
    <scope>NUCLEOTIDE SEQUENCE</scope>
    <source>
        <strain evidence="3">CCMP441</strain>
    </source>
</reference>
<name>A0A6T8NCK2_HEMAN</name>
<dbReference type="PIRSF" id="PIRSF015730">
    <property type="entry name" value="TFAR19"/>
    <property type="match status" value="1"/>
</dbReference>
<dbReference type="Pfam" id="PF01984">
    <property type="entry name" value="dsDNA_bind"/>
    <property type="match status" value="1"/>
</dbReference>
<protein>
    <submittedName>
        <fullName evidence="3">Uncharacterized protein</fullName>
    </submittedName>
</protein>
<evidence type="ECO:0000313" key="3">
    <source>
        <dbReference type="EMBL" id="CAD8751241.1"/>
    </source>
</evidence>
<gene>
    <name evidence="3" type="ORF">HAND1043_LOCUS17747</name>
</gene>
<feature type="compositionally biased region" description="Gly residues" evidence="2">
    <location>
        <begin position="8"/>
        <end position="18"/>
    </location>
</feature>
<dbReference type="InterPro" id="IPR002836">
    <property type="entry name" value="PDCD5-like"/>
</dbReference>
<dbReference type="GO" id="GO:0005634">
    <property type="term" value="C:nucleus"/>
    <property type="evidence" value="ECO:0007669"/>
    <property type="project" value="TreeGrafter"/>
</dbReference>
<accession>A0A6T8NCK2</accession>
<organism evidence="3">
    <name type="scientific">Hemiselmis andersenii</name>
    <name type="common">Cryptophyte alga</name>
    <dbReference type="NCBI Taxonomy" id="464988"/>
    <lineage>
        <taxon>Eukaryota</taxon>
        <taxon>Cryptophyceae</taxon>
        <taxon>Cryptomonadales</taxon>
        <taxon>Hemiselmidaceae</taxon>
        <taxon>Hemiselmis</taxon>
    </lineage>
</organism>
<dbReference type="SUPFAM" id="SSF46950">
    <property type="entry name" value="Double-stranded DNA-binding domain"/>
    <property type="match status" value="1"/>
</dbReference>
<sequence>MDDPLGVHVGGMGGGGGGEDPELAAIRAKRMAQLRGSAPGGAGGLPPGMSGMPPGMMGGMGGGANAKEQQEKQKAADEQRAQILKAVLTAGARERLANIAMVKAEKARRIEDMIITQAGRGAIDGVLEEEQLIQMLESISEAENKGRGTGKITIQRKRMDDDDDW</sequence>